<evidence type="ECO:0000313" key="3">
    <source>
        <dbReference type="EMBL" id="KHD96245.1"/>
    </source>
</evidence>
<organism evidence="3 4">
    <name type="scientific">Kocuria rosea subsp. polaris</name>
    <dbReference type="NCBI Taxonomy" id="136273"/>
    <lineage>
        <taxon>Bacteria</taxon>
        <taxon>Bacillati</taxon>
        <taxon>Actinomycetota</taxon>
        <taxon>Actinomycetes</taxon>
        <taxon>Micrococcales</taxon>
        <taxon>Micrococcaceae</taxon>
        <taxon>Kocuria</taxon>
    </lineage>
</organism>
<dbReference type="OrthoDB" id="4881228at2"/>
<feature type="region of interest" description="Disordered" evidence="1">
    <location>
        <begin position="136"/>
        <end position="169"/>
    </location>
</feature>
<dbReference type="RefSeq" id="WP_035930452.1">
    <property type="nucleotide sequence ID" value="NZ_JSUH01000025.1"/>
</dbReference>
<dbReference type="AlphaFoldDB" id="A0A0A6VMD5"/>
<dbReference type="EMBL" id="JSUH01000025">
    <property type="protein sequence ID" value="KHD96245.1"/>
    <property type="molecule type" value="Genomic_DNA"/>
</dbReference>
<comment type="caution">
    <text evidence="3">The sequence shown here is derived from an EMBL/GenBank/DDBJ whole genome shotgun (WGS) entry which is preliminary data.</text>
</comment>
<protein>
    <recommendedName>
        <fullName evidence="5">Lipoprotein</fullName>
    </recommendedName>
</protein>
<sequence length="169" mass="18000">MQRSTRVLSLAVAALTSLALTGCEDNLLLQDRPEPLSQVTPTAITPHPGCTISEGAMGPGQSEDLTTAPPSLRLSCDGRSLSLAGDYTNKTANSFFPDHTAIKAAIVVDGKARIWHLLGPRGEEEGCLTIQRLDETSASRDECDAERLSQWQDSDPAAETRDTAAAQIP</sequence>
<keyword evidence="2" id="KW-0732">Signal</keyword>
<evidence type="ECO:0000313" key="4">
    <source>
        <dbReference type="Proteomes" id="UP000030466"/>
    </source>
</evidence>
<name>A0A0A6VMD5_KOCRO</name>
<dbReference type="Proteomes" id="UP000030466">
    <property type="component" value="Unassembled WGS sequence"/>
</dbReference>
<reference evidence="3 4" key="1">
    <citation type="journal article" date="2003" name="Int. J. Syst. Evol. Microbiol.">
        <title>Kocuria polaris sp. nov., an orange-pigmented psychrophilic bacterium isolated from an Antarctic cyanobacterial mat sample.</title>
        <authorList>
            <person name="Reddy G.S."/>
            <person name="Prakash J.S."/>
            <person name="Prabahar V."/>
            <person name="Matsumoto G.I."/>
            <person name="Stackebrandt E."/>
            <person name="Shivaji S."/>
        </authorList>
    </citation>
    <scope>NUCLEOTIDE SEQUENCE [LARGE SCALE GENOMIC DNA]</scope>
    <source>
        <strain evidence="3 4">CMS 76or</strain>
    </source>
</reference>
<feature type="signal peptide" evidence="2">
    <location>
        <begin position="1"/>
        <end position="19"/>
    </location>
</feature>
<dbReference type="PROSITE" id="PS51257">
    <property type="entry name" value="PROKAR_LIPOPROTEIN"/>
    <property type="match status" value="1"/>
</dbReference>
<evidence type="ECO:0000256" key="1">
    <source>
        <dbReference type="SAM" id="MobiDB-lite"/>
    </source>
</evidence>
<accession>A0A0A6VMD5</accession>
<proteinExistence type="predicted"/>
<feature type="chain" id="PRO_5002022375" description="Lipoprotein" evidence="2">
    <location>
        <begin position="20"/>
        <end position="169"/>
    </location>
</feature>
<keyword evidence="4" id="KW-1185">Reference proteome</keyword>
<feature type="compositionally biased region" description="Basic and acidic residues" evidence="1">
    <location>
        <begin position="136"/>
        <end position="147"/>
    </location>
</feature>
<evidence type="ECO:0000256" key="2">
    <source>
        <dbReference type="SAM" id="SignalP"/>
    </source>
</evidence>
<gene>
    <name evidence="3" type="ORF">GY22_16690</name>
</gene>
<evidence type="ECO:0008006" key="5">
    <source>
        <dbReference type="Google" id="ProtNLM"/>
    </source>
</evidence>